<sequence>MSKNLMDIIKQKKQGIAAASGRREKTVKPPPGKSRWRILPTWKKDGDPTFFHEFGQHFIKDQTGELKAVYVCTDKTFGKPCELCDAVASAISSATDDDLIKALTEAKSKTRYLLNAIQPDGENAGEVVILDLSPTTFEKILDVMEEHGAEMIDPDAGIDIIIERKGKGLNTEYSVVPAAKSKPVNKTLLAQLNDLDAYVNQEYEAGLNKAFQALSAVSGRAALPSGARAALTGPKDKPATPAPKEDPNVIDGSFTVEDEVPFEVAPKASVETVVAAKATAGDSFNEDLGDDDIESLLADLD</sequence>
<dbReference type="AlphaFoldDB" id="H8FY95"/>
<reference evidence="3 4" key="1">
    <citation type="journal article" date="2012" name="J. Bacteriol.">
        <title>Draft Genome Sequence of the Purple Photosynthetic Bacterium Phaeospirillum molischianum DSM120, a Particularly Versatile Bacterium.</title>
        <authorList>
            <person name="Duquesne K."/>
            <person name="Prima V."/>
            <person name="Ji B."/>
            <person name="Rouy Z."/>
            <person name="Medigue C."/>
            <person name="Talla E."/>
            <person name="Sturgis J.N."/>
        </authorList>
    </citation>
    <scope>NUCLEOTIDE SEQUENCE [LARGE SCALE GENOMIC DNA]</scope>
    <source>
        <strain evidence="4">DSM120</strain>
    </source>
</reference>
<evidence type="ECO:0000256" key="1">
    <source>
        <dbReference type="SAM" id="MobiDB-lite"/>
    </source>
</evidence>
<gene>
    <name evidence="3" type="ORF">PHAMO_80124</name>
</gene>
<evidence type="ECO:0000313" key="3">
    <source>
        <dbReference type="EMBL" id="CCG43333.1"/>
    </source>
</evidence>
<feature type="domain" description="Bacteriophage T4 Gp32 single-stranded DNA-binding" evidence="2">
    <location>
        <begin position="32"/>
        <end position="217"/>
    </location>
</feature>
<feature type="region of interest" description="Disordered" evidence="1">
    <location>
        <begin position="14"/>
        <end position="33"/>
    </location>
</feature>
<accession>H8FY95</accession>
<feature type="compositionally biased region" description="Basic and acidic residues" evidence="1">
    <location>
        <begin position="234"/>
        <end position="247"/>
    </location>
</feature>
<dbReference type="eggNOG" id="ENOG50345JV">
    <property type="taxonomic scope" value="Bacteria"/>
</dbReference>
<organism evidence="3 4">
    <name type="scientific">Magnetospirillum molischianum DSM 120</name>
    <dbReference type="NCBI Taxonomy" id="1150626"/>
    <lineage>
        <taxon>Bacteria</taxon>
        <taxon>Pseudomonadati</taxon>
        <taxon>Pseudomonadota</taxon>
        <taxon>Alphaproteobacteria</taxon>
        <taxon>Rhodospirillales</taxon>
        <taxon>Rhodospirillaceae</taxon>
        <taxon>Magnetospirillum</taxon>
    </lineage>
</organism>
<evidence type="ECO:0000313" key="4">
    <source>
        <dbReference type="Proteomes" id="UP000004169"/>
    </source>
</evidence>
<dbReference type="RefSeq" id="WP_002731417.1">
    <property type="nucleotide sequence ID" value="NZ_CAHP01000060.1"/>
</dbReference>
<comment type="caution">
    <text evidence="3">The sequence shown here is derived from an EMBL/GenBank/DDBJ whole genome shotgun (WGS) entry which is preliminary data.</text>
</comment>
<dbReference type="InterPro" id="IPR044947">
    <property type="entry name" value="Phage_T4_Gp32_ssDNA-bd_sf"/>
</dbReference>
<dbReference type="InterPro" id="IPR012339">
    <property type="entry name" value="Phage_T4_Gp32_ssDNA-bd"/>
</dbReference>
<dbReference type="Gene3D" id="3.90.198.10">
    <property type="entry name" value="Replication Fork Single-Stranded Dna Binding Protein"/>
    <property type="match status" value="1"/>
</dbReference>
<dbReference type="Proteomes" id="UP000004169">
    <property type="component" value="Unassembled WGS sequence"/>
</dbReference>
<dbReference type="STRING" id="1150626.PHAMO_80124"/>
<dbReference type="GO" id="GO:0003697">
    <property type="term" value="F:single-stranded DNA binding"/>
    <property type="evidence" value="ECO:0007669"/>
    <property type="project" value="InterPro"/>
</dbReference>
<protein>
    <recommendedName>
        <fullName evidence="2">Bacteriophage T4 Gp32 single-stranded DNA-binding domain-containing protein</fullName>
    </recommendedName>
</protein>
<evidence type="ECO:0000259" key="2">
    <source>
        <dbReference type="Pfam" id="PF08804"/>
    </source>
</evidence>
<proteinExistence type="predicted"/>
<dbReference type="Pfam" id="PF08804">
    <property type="entry name" value="gp32"/>
    <property type="match status" value="1"/>
</dbReference>
<dbReference type="EMBL" id="CAHP01000060">
    <property type="protein sequence ID" value="CCG43333.1"/>
    <property type="molecule type" value="Genomic_DNA"/>
</dbReference>
<keyword evidence="4" id="KW-1185">Reference proteome</keyword>
<name>H8FY95_MAGML</name>
<feature type="region of interest" description="Disordered" evidence="1">
    <location>
        <begin position="227"/>
        <end position="252"/>
    </location>
</feature>